<dbReference type="AlphaFoldDB" id="A0A2G4F1D7"/>
<feature type="coiled-coil region" evidence="1">
    <location>
        <begin position="187"/>
        <end position="228"/>
    </location>
</feature>
<evidence type="ECO:0000313" key="4">
    <source>
        <dbReference type="Proteomes" id="UP000226442"/>
    </source>
</evidence>
<dbReference type="Proteomes" id="UP000226442">
    <property type="component" value="Unassembled WGS sequence"/>
</dbReference>
<dbReference type="EMBL" id="NXIB02000048">
    <property type="protein sequence ID" value="PHX55573.1"/>
    <property type="molecule type" value="Genomic_DNA"/>
</dbReference>
<evidence type="ECO:0000313" key="3">
    <source>
        <dbReference type="EMBL" id="PHX55573.1"/>
    </source>
</evidence>
<protein>
    <submittedName>
        <fullName evidence="3">Uncharacterized protein</fullName>
    </submittedName>
</protein>
<keyword evidence="4" id="KW-1185">Reference proteome</keyword>
<keyword evidence="2" id="KW-1133">Transmembrane helix</keyword>
<keyword evidence="1" id="KW-0175">Coiled coil</keyword>
<feature type="transmembrane region" description="Helical" evidence="2">
    <location>
        <begin position="144"/>
        <end position="162"/>
    </location>
</feature>
<name>A0A2G4F1D7_9CYAN</name>
<gene>
    <name evidence="3" type="ORF">CP500_010105</name>
</gene>
<accession>A0A2G4F1D7</accession>
<organism evidence="3 4">
    <name type="scientific">Tychonema bourrellyi FEM_GT703</name>
    <dbReference type="NCBI Taxonomy" id="2040638"/>
    <lineage>
        <taxon>Bacteria</taxon>
        <taxon>Bacillati</taxon>
        <taxon>Cyanobacteriota</taxon>
        <taxon>Cyanophyceae</taxon>
        <taxon>Oscillatoriophycideae</taxon>
        <taxon>Oscillatoriales</taxon>
        <taxon>Microcoleaceae</taxon>
        <taxon>Tychonema</taxon>
    </lineage>
</organism>
<keyword evidence="2" id="KW-0812">Transmembrane</keyword>
<sequence length="290" mass="33116">MNDFRSEKTRLQSKPAILTQSWVIWEFSAVIETKGFKFETVNLHDILKAELQAQQVPIDVFYTNAGWIIEGAGNTPKIDKDVRARVTANLRNSIYTNMQFIAGIDYFGDSNWADIQMMMIVQPEEPPKLPDPPIRPEAANIQPLIPDGALVVLALIAAGFFVSGNGGLQVLSIVGVIGAFVIYFKSNSDVAEKKRKYESQLARYQEENIERNRQIEKIKLEEEELKRNRLSRSFQWDDLRVLHTIMSRSVGKIIHNNMLQKGGIVQEFVHQTKNEEIIPESKKDILNEFQ</sequence>
<feature type="transmembrane region" description="Helical" evidence="2">
    <location>
        <begin position="168"/>
        <end position="186"/>
    </location>
</feature>
<proteinExistence type="predicted"/>
<evidence type="ECO:0000256" key="2">
    <source>
        <dbReference type="SAM" id="Phobius"/>
    </source>
</evidence>
<comment type="caution">
    <text evidence="3">The sequence shown here is derived from an EMBL/GenBank/DDBJ whole genome shotgun (WGS) entry which is preliminary data.</text>
</comment>
<keyword evidence="2" id="KW-0472">Membrane</keyword>
<dbReference type="RefSeq" id="WP_096830194.1">
    <property type="nucleotide sequence ID" value="NZ_NXIB02000048.1"/>
</dbReference>
<reference evidence="3" key="1">
    <citation type="submission" date="2017-10" db="EMBL/GenBank/DDBJ databases">
        <title>Draft genome sequence of the planktic cyanobacteria Tychonema bourrellyi isolated from alpine lentic freshwater.</title>
        <authorList>
            <person name="Tett A."/>
            <person name="Armanini F."/>
            <person name="Asnicar F."/>
            <person name="Boscaini A."/>
            <person name="Pasolli E."/>
            <person name="Zolfo M."/>
            <person name="Donati C."/>
            <person name="Salmaso N."/>
            <person name="Segata N."/>
        </authorList>
    </citation>
    <scope>NUCLEOTIDE SEQUENCE</scope>
    <source>
        <strain evidence="3">FEM_GT703</strain>
    </source>
</reference>
<evidence type="ECO:0000256" key="1">
    <source>
        <dbReference type="SAM" id="Coils"/>
    </source>
</evidence>